<keyword evidence="3" id="KW-0418">Kinase</keyword>
<dbReference type="Gene3D" id="3.90.1200.10">
    <property type="match status" value="1"/>
</dbReference>
<sequence>MVSLQSIRHDGPLDPAVIAALPAECKVVAVSQHGTASWSSGYKVDVKIIDRPRHAELVRGEYESQRALQQHLPENVVIPLACGTFEKDPSKSFFLTSFRDLIDDKPSPTQLAEILKKLHESSESPTGKFGFHVPTFNGFVPLINDWCDTWEEYFSRQFQSDILWEQSLHGEDEEFTHISEEFFQKVIPRLLRPLQTGGRSIKPALVHGDIWHSNVQFDRATQKLILFDSCCCYAHNEMGLYMMRDPRYIFSGKHIDKYKELVRPSEPVDDFDDRITLYAL</sequence>
<accession>A0A2B7WSQ4</accession>
<evidence type="ECO:0000256" key="2">
    <source>
        <dbReference type="ARBA" id="ARBA00048655"/>
    </source>
</evidence>
<dbReference type="Pfam" id="PF03881">
    <property type="entry name" value="Fructosamin_kin"/>
    <property type="match status" value="1"/>
</dbReference>
<dbReference type="GO" id="GO:0016301">
    <property type="term" value="F:kinase activity"/>
    <property type="evidence" value="ECO:0007669"/>
    <property type="project" value="UniProtKB-UniRule"/>
</dbReference>
<dbReference type="OrthoDB" id="5772781at2759"/>
<gene>
    <name evidence="4" type="ORF">AJ79_08468</name>
</gene>
<dbReference type="GO" id="GO:0102193">
    <property type="term" value="F:protein-ribulosamine 3-kinase activity"/>
    <property type="evidence" value="ECO:0007669"/>
    <property type="project" value="UniProtKB-EC"/>
</dbReference>
<protein>
    <recommendedName>
        <fullName evidence="1">protein-ribulosamine 3-kinase</fullName>
        <ecNumber evidence="1">2.7.1.172</ecNumber>
    </recommendedName>
</protein>
<dbReference type="EC" id="2.7.1.172" evidence="1"/>
<dbReference type="Proteomes" id="UP000223968">
    <property type="component" value="Unassembled WGS sequence"/>
</dbReference>
<evidence type="ECO:0000313" key="5">
    <source>
        <dbReference type="Proteomes" id="UP000223968"/>
    </source>
</evidence>
<keyword evidence="5" id="KW-1185">Reference proteome</keyword>
<name>A0A2B7WSQ4_9EURO</name>
<evidence type="ECO:0000256" key="1">
    <source>
        <dbReference type="ARBA" id="ARBA00011961"/>
    </source>
</evidence>
<comment type="caution">
    <text evidence="4">The sequence shown here is derived from an EMBL/GenBank/DDBJ whole genome shotgun (WGS) entry which is preliminary data.</text>
</comment>
<evidence type="ECO:0000313" key="4">
    <source>
        <dbReference type="EMBL" id="PGG99608.1"/>
    </source>
</evidence>
<keyword evidence="3" id="KW-0808">Transferase</keyword>
<dbReference type="EMBL" id="PDNB01000200">
    <property type="protein sequence ID" value="PGG99608.1"/>
    <property type="molecule type" value="Genomic_DNA"/>
</dbReference>
<evidence type="ECO:0000256" key="3">
    <source>
        <dbReference type="PIRNR" id="PIRNR006221"/>
    </source>
</evidence>
<organism evidence="4 5">
    <name type="scientific">Helicocarpus griseus UAMH5409</name>
    <dbReference type="NCBI Taxonomy" id="1447875"/>
    <lineage>
        <taxon>Eukaryota</taxon>
        <taxon>Fungi</taxon>
        <taxon>Dikarya</taxon>
        <taxon>Ascomycota</taxon>
        <taxon>Pezizomycotina</taxon>
        <taxon>Eurotiomycetes</taxon>
        <taxon>Eurotiomycetidae</taxon>
        <taxon>Onygenales</taxon>
        <taxon>Ajellomycetaceae</taxon>
        <taxon>Helicocarpus</taxon>
    </lineage>
</organism>
<dbReference type="PIRSF" id="PIRSF006221">
    <property type="entry name" value="Ketosamine-3-kinase"/>
    <property type="match status" value="1"/>
</dbReference>
<dbReference type="AlphaFoldDB" id="A0A2B7WSQ4"/>
<comment type="similarity">
    <text evidence="3">Belongs to the fructosamine kinase family.</text>
</comment>
<dbReference type="InterPro" id="IPR011009">
    <property type="entry name" value="Kinase-like_dom_sf"/>
</dbReference>
<dbReference type="SUPFAM" id="SSF56112">
    <property type="entry name" value="Protein kinase-like (PK-like)"/>
    <property type="match status" value="1"/>
</dbReference>
<proteinExistence type="inferred from homology"/>
<dbReference type="PANTHER" id="PTHR12149">
    <property type="entry name" value="FRUCTOSAMINE 3 KINASE-RELATED PROTEIN"/>
    <property type="match status" value="1"/>
</dbReference>
<reference evidence="4 5" key="1">
    <citation type="submission" date="2017-10" db="EMBL/GenBank/DDBJ databases">
        <title>Comparative genomics in systemic dimorphic fungi from Ajellomycetaceae.</title>
        <authorList>
            <person name="Munoz J.F."/>
            <person name="Mcewen J.G."/>
            <person name="Clay O.K."/>
            <person name="Cuomo C.A."/>
        </authorList>
    </citation>
    <scope>NUCLEOTIDE SEQUENCE [LARGE SCALE GENOMIC DNA]</scope>
    <source>
        <strain evidence="4 5">UAMH5409</strain>
    </source>
</reference>
<comment type="catalytic activity">
    <reaction evidence="2">
        <text>N(6)-D-ribulosyl-L-lysyl-[protein] + ATP = N(6)-(3-O-phospho-D-ribulosyl)-L-lysyl-[protein] + ADP + H(+)</text>
        <dbReference type="Rhea" id="RHEA:48432"/>
        <dbReference type="Rhea" id="RHEA-COMP:12103"/>
        <dbReference type="Rhea" id="RHEA-COMP:12104"/>
        <dbReference type="ChEBI" id="CHEBI:15378"/>
        <dbReference type="ChEBI" id="CHEBI:30616"/>
        <dbReference type="ChEBI" id="CHEBI:90418"/>
        <dbReference type="ChEBI" id="CHEBI:90420"/>
        <dbReference type="ChEBI" id="CHEBI:456216"/>
        <dbReference type="EC" id="2.7.1.172"/>
    </reaction>
    <physiologicalReaction direction="left-to-right" evidence="2">
        <dbReference type="Rhea" id="RHEA:48433"/>
    </physiologicalReaction>
</comment>
<dbReference type="PANTHER" id="PTHR12149:SF8">
    <property type="entry name" value="PROTEIN-RIBULOSAMINE 3-KINASE"/>
    <property type="match status" value="1"/>
</dbReference>
<dbReference type="InterPro" id="IPR016477">
    <property type="entry name" value="Fructo-/Ketosamine-3-kinase"/>
</dbReference>